<proteinExistence type="predicted"/>
<dbReference type="Proteomes" id="UP001596512">
    <property type="component" value="Unassembled WGS sequence"/>
</dbReference>
<gene>
    <name evidence="1" type="ORF">ACFQV2_13570</name>
</gene>
<evidence type="ECO:0000313" key="2">
    <source>
        <dbReference type="Proteomes" id="UP001596512"/>
    </source>
</evidence>
<dbReference type="EMBL" id="JBHTEY010000004">
    <property type="protein sequence ID" value="MFC7614395.1"/>
    <property type="molecule type" value="Genomic_DNA"/>
</dbReference>
<reference evidence="2" key="1">
    <citation type="journal article" date="2019" name="Int. J. Syst. Evol. Microbiol.">
        <title>The Global Catalogue of Microorganisms (GCM) 10K type strain sequencing project: providing services to taxonomists for standard genome sequencing and annotation.</title>
        <authorList>
            <consortium name="The Broad Institute Genomics Platform"/>
            <consortium name="The Broad Institute Genome Sequencing Center for Infectious Disease"/>
            <person name="Wu L."/>
            <person name="Ma J."/>
        </authorList>
    </citation>
    <scope>NUCLEOTIDE SEQUENCE [LARGE SCALE GENOMIC DNA]</scope>
    <source>
        <strain evidence="2">JCM 17695</strain>
    </source>
</reference>
<accession>A0ABW2TMY2</accession>
<organism evidence="1 2">
    <name type="scientific">Actinokineospora soli</name>
    <dbReference type="NCBI Taxonomy" id="1048753"/>
    <lineage>
        <taxon>Bacteria</taxon>
        <taxon>Bacillati</taxon>
        <taxon>Actinomycetota</taxon>
        <taxon>Actinomycetes</taxon>
        <taxon>Pseudonocardiales</taxon>
        <taxon>Pseudonocardiaceae</taxon>
        <taxon>Actinokineospora</taxon>
    </lineage>
</organism>
<dbReference type="Gene3D" id="2.60.120.380">
    <property type="match status" value="1"/>
</dbReference>
<sequence>MTDRDGKRYEKPTTDELYDEIGESWRVEDSLFDYGPGESTETFTDRALPAKRLTLADLPAERRRAGERACAGVELYDSCVFDVAVSGNDKFAVGYRTLDRLTTVDGGDLVPDRRVGPDRLDPGQQRTFTHTSTADALYFATDADCTAATSATVWWRVTAPDGTETLQVPMCADAGRRTTTSPGRWRVDVWVPPGAESGGLFALHVEAAGPLRTSAIDRPATVSGAVTGSGAETRHTFTARAGDKVTIKALKGCDDDRSLYWGLEAPDGNRVTLRTRACQDLGTHEIPTTGKWAIAIYNHTSDERPHPYAFSLS</sequence>
<evidence type="ECO:0000313" key="1">
    <source>
        <dbReference type="EMBL" id="MFC7614395.1"/>
    </source>
</evidence>
<protein>
    <submittedName>
        <fullName evidence="1">Uncharacterized protein</fullName>
    </submittedName>
</protein>
<name>A0ABW2TMY2_9PSEU</name>
<comment type="caution">
    <text evidence="1">The sequence shown here is derived from an EMBL/GenBank/DDBJ whole genome shotgun (WGS) entry which is preliminary data.</text>
</comment>
<keyword evidence="2" id="KW-1185">Reference proteome</keyword>